<sequence>MTRLEHVNVTVADPDATAKLLCDLFGWHVRWSGEAMQNGRTVHVGSDDSYVALFSHGDDQAGPIDSYRTRAGLNHIAVVVDDLAATEARVVRAGYVPGKHADYEPGHRFYFTEENGVEIEVVNYD</sequence>
<dbReference type="CDD" id="cd06587">
    <property type="entry name" value="VOC"/>
    <property type="match status" value="1"/>
</dbReference>
<feature type="domain" description="VOC" evidence="1">
    <location>
        <begin position="3"/>
        <end position="124"/>
    </location>
</feature>
<keyword evidence="3" id="KW-1185">Reference proteome</keyword>
<dbReference type="RefSeq" id="WP_101458929.1">
    <property type="nucleotide sequence ID" value="NZ_CP025408.1"/>
</dbReference>
<dbReference type="InterPro" id="IPR004360">
    <property type="entry name" value="Glyas_Fos-R_dOase_dom"/>
</dbReference>
<evidence type="ECO:0000313" key="3">
    <source>
        <dbReference type="Proteomes" id="UP000233742"/>
    </source>
</evidence>
<dbReference type="OrthoDB" id="4725692at2"/>
<accession>A0A2K9EZD2</accession>
<dbReference type="PROSITE" id="PS51819">
    <property type="entry name" value="VOC"/>
    <property type="match status" value="1"/>
</dbReference>
<evidence type="ECO:0000313" key="2">
    <source>
        <dbReference type="EMBL" id="AUH32251.1"/>
    </source>
</evidence>
<dbReference type="Gene3D" id="3.10.180.10">
    <property type="entry name" value="2,3-Dihydroxybiphenyl 1,2-Dioxygenase, domain 1"/>
    <property type="match status" value="1"/>
</dbReference>
<organism evidence="2 3">
    <name type="scientific">Paracoccus tegillarcae</name>
    <dbReference type="NCBI Taxonomy" id="1529068"/>
    <lineage>
        <taxon>Bacteria</taxon>
        <taxon>Pseudomonadati</taxon>
        <taxon>Pseudomonadota</taxon>
        <taxon>Alphaproteobacteria</taxon>
        <taxon>Rhodobacterales</taxon>
        <taxon>Paracoccaceae</taxon>
        <taxon>Paracoccus</taxon>
    </lineage>
</organism>
<proteinExistence type="predicted"/>
<dbReference type="InterPro" id="IPR037523">
    <property type="entry name" value="VOC_core"/>
</dbReference>
<dbReference type="Proteomes" id="UP000233742">
    <property type="component" value="Chromosome"/>
</dbReference>
<dbReference type="SUPFAM" id="SSF54593">
    <property type="entry name" value="Glyoxalase/Bleomycin resistance protein/Dihydroxybiphenyl dioxygenase"/>
    <property type="match status" value="1"/>
</dbReference>
<dbReference type="InterPro" id="IPR029068">
    <property type="entry name" value="Glyas_Bleomycin-R_OHBP_Dase"/>
</dbReference>
<protein>
    <submittedName>
        <fullName evidence="2">Glyoxalase</fullName>
    </submittedName>
</protein>
<name>A0A2K9EZD2_9RHOB</name>
<evidence type="ECO:0000259" key="1">
    <source>
        <dbReference type="PROSITE" id="PS51819"/>
    </source>
</evidence>
<dbReference type="AlphaFoldDB" id="A0A2K9EZD2"/>
<dbReference type="KEGG" id="paro:CUV01_01525"/>
<dbReference type="EMBL" id="CP025408">
    <property type="protein sequence ID" value="AUH32251.1"/>
    <property type="molecule type" value="Genomic_DNA"/>
</dbReference>
<reference evidence="2 3" key="1">
    <citation type="submission" date="2017-12" db="EMBL/GenBank/DDBJ databases">
        <authorList>
            <person name="Hurst M.R.H."/>
        </authorList>
    </citation>
    <scope>NUCLEOTIDE SEQUENCE [LARGE SCALE GENOMIC DNA]</scope>
    <source>
        <strain evidence="2 3">BM15</strain>
    </source>
</reference>
<gene>
    <name evidence="2" type="ORF">CUV01_01525</name>
</gene>
<dbReference type="Pfam" id="PF00903">
    <property type="entry name" value="Glyoxalase"/>
    <property type="match status" value="1"/>
</dbReference>